<keyword evidence="2" id="KW-1185">Reference proteome</keyword>
<gene>
    <name evidence="1" type="ORF">Csp1_12810</name>
</gene>
<dbReference type="KEGG" id="cpre:Csp1_12810"/>
<evidence type="ECO:0000313" key="2">
    <source>
        <dbReference type="Proteomes" id="UP000247696"/>
    </source>
</evidence>
<proteinExistence type="predicted"/>
<dbReference type="Proteomes" id="UP000247696">
    <property type="component" value="Chromosome"/>
</dbReference>
<protein>
    <recommendedName>
        <fullName evidence="3">DUF3000 domain-containing protein</fullName>
    </recommendedName>
</protein>
<sequence>MDSAVPRPGIELADIRPPKKLAPFSHAVGLGVVRDLPGSGAGAGAAAGAEAPAGEGDAFGRLILLHDPAWDEGPGLMRVVSFLQADMDAATVSDPLLPQVAWEWLTDGLDGRLTGDTPAVDYRDLRGTVTATTSVRHGDIGGPPLAYQLELRASWTATDTDLASHVRAFAEVLAMVADLPPTGVAALPRRGGH</sequence>
<reference evidence="2" key="1">
    <citation type="submission" date="2017-11" db="EMBL/GenBank/DDBJ databases">
        <title>Otitis media/interna in a cat caused by the recently described species Corynebacterium provencense.</title>
        <authorList>
            <person name="Kittl S."/>
            <person name="Brodard I."/>
            <person name="Rychener L."/>
            <person name="Jores J."/>
            <person name="Roosje P."/>
            <person name="Gobeli Brawand S."/>
        </authorList>
    </citation>
    <scope>NUCLEOTIDE SEQUENCE [LARGE SCALE GENOMIC DNA]</scope>
    <source>
        <strain evidence="2">17KM38</strain>
    </source>
</reference>
<dbReference type="OrthoDB" id="3210980at2"/>
<organism evidence="1 2">
    <name type="scientific">Corynebacterium provencense</name>
    <dbReference type="NCBI Taxonomy" id="1737425"/>
    <lineage>
        <taxon>Bacteria</taxon>
        <taxon>Bacillati</taxon>
        <taxon>Actinomycetota</taxon>
        <taxon>Actinomycetes</taxon>
        <taxon>Mycobacteriales</taxon>
        <taxon>Corynebacteriaceae</taxon>
        <taxon>Corynebacterium</taxon>
    </lineage>
</organism>
<name>A0A2Z3YQX0_9CORY</name>
<accession>A0A2Z3YQX0</accession>
<dbReference type="EMBL" id="CP024988">
    <property type="protein sequence ID" value="AWT26081.1"/>
    <property type="molecule type" value="Genomic_DNA"/>
</dbReference>
<dbReference type="InterPro" id="IPR021555">
    <property type="entry name" value="DUF3000"/>
</dbReference>
<evidence type="ECO:0000313" key="1">
    <source>
        <dbReference type="EMBL" id="AWT26081.1"/>
    </source>
</evidence>
<dbReference type="Pfam" id="PF11452">
    <property type="entry name" value="DUF3000"/>
    <property type="match status" value="1"/>
</dbReference>
<dbReference type="AlphaFoldDB" id="A0A2Z3YQX0"/>
<dbReference type="STRING" id="1737425.GCA_900049755_00014"/>
<evidence type="ECO:0008006" key="3">
    <source>
        <dbReference type="Google" id="ProtNLM"/>
    </source>
</evidence>